<comment type="caution">
    <text evidence="2">The sequence shown here is derived from an EMBL/GenBank/DDBJ whole genome shotgun (WGS) entry which is preliminary data.</text>
</comment>
<proteinExistence type="predicted"/>
<feature type="compositionally biased region" description="Basic and acidic residues" evidence="1">
    <location>
        <begin position="192"/>
        <end position="205"/>
    </location>
</feature>
<reference evidence="2 3" key="1">
    <citation type="submission" date="2023-11" db="EMBL/GenBank/DDBJ databases">
        <title>Halocaridina rubra genome assembly.</title>
        <authorList>
            <person name="Smith C."/>
        </authorList>
    </citation>
    <scope>NUCLEOTIDE SEQUENCE [LARGE SCALE GENOMIC DNA]</scope>
    <source>
        <strain evidence="2">EP-1</strain>
        <tissue evidence="2">Whole</tissue>
    </source>
</reference>
<organism evidence="2 3">
    <name type="scientific">Halocaridina rubra</name>
    <name type="common">Hawaiian red shrimp</name>
    <dbReference type="NCBI Taxonomy" id="373956"/>
    <lineage>
        <taxon>Eukaryota</taxon>
        <taxon>Metazoa</taxon>
        <taxon>Ecdysozoa</taxon>
        <taxon>Arthropoda</taxon>
        <taxon>Crustacea</taxon>
        <taxon>Multicrustacea</taxon>
        <taxon>Malacostraca</taxon>
        <taxon>Eumalacostraca</taxon>
        <taxon>Eucarida</taxon>
        <taxon>Decapoda</taxon>
        <taxon>Pleocyemata</taxon>
        <taxon>Caridea</taxon>
        <taxon>Atyoidea</taxon>
        <taxon>Atyidae</taxon>
        <taxon>Halocaridina</taxon>
    </lineage>
</organism>
<feature type="compositionally biased region" description="Polar residues" evidence="1">
    <location>
        <begin position="9"/>
        <end position="26"/>
    </location>
</feature>
<name>A0AAN9A9W7_HALRR</name>
<dbReference type="AlphaFoldDB" id="A0AAN9A9W7"/>
<feature type="region of interest" description="Disordered" evidence="1">
    <location>
        <begin position="142"/>
        <end position="219"/>
    </location>
</feature>
<gene>
    <name evidence="2" type="ORF">SK128_012093</name>
</gene>
<feature type="region of interest" description="Disordered" evidence="1">
    <location>
        <begin position="1"/>
        <end position="26"/>
    </location>
</feature>
<feature type="region of interest" description="Disordered" evidence="1">
    <location>
        <begin position="304"/>
        <end position="330"/>
    </location>
</feature>
<feature type="compositionally biased region" description="Low complexity" evidence="1">
    <location>
        <begin position="162"/>
        <end position="189"/>
    </location>
</feature>
<dbReference type="EMBL" id="JAXCGZ010006206">
    <property type="protein sequence ID" value="KAK7080003.1"/>
    <property type="molecule type" value="Genomic_DNA"/>
</dbReference>
<evidence type="ECO:0000256" key="1">
    <source>
        <dbReference type="SAM" id="MobiDB-lite"/>
    </source>
</evidence>
<accession>A0AAN9A9W7</accession>
<evidence type="ECO:0000313" key="3">
    <source>
        <dbReference type="Proteomes" id="UP001381693"/>
    </source>
</evidence>
<dbReference type="Proteomes" id="UP001381693">
    <property type="component" value="Unassembled WGS sequence"/>
</dbReference>
<evidence type="ECO:0000313" key="2">
    <source>
        <dbReference type="EMBL" id="KAK7080003.1"/>
    </source>
</evidence>
<protein>
    <submittedName>
        <fullName evidence="2">Uncharacterized protein</fullName>
    </submittedName>
</protein>
<sequence length="359" mass="39342">MAAKFLQRPNATNSHNLITSTSSSGQVDGDVQEEFRRLYMQLEMLKEKNLRLGNRLLFAKIAAMQEAANTASTTSPTPATTVVVTEKKNNTEIGLAEKQQKPASRSERKYSDGIVMKPYVNNILANMTDKIVCATFKDDLSSPPLMNMATSPTEIKPSRECSGSLSTSTIGGSSKASSLGSGKASRASSQRPSKEDLKRIARESPTETPTPAHSDPVEKYDAREPLSCQCQSVSRENVNCIHHGPKCESDCKSNTSDKDMRSLGFRSAEFLGLRKSVSSEGTTDISERVCRSLENLDDSSARCGVDNEVNGEDRSVRSAHSTPRRNPGRFREVRDPERARAFILNNLSDRATLTEEVTV</sequence>
<keyword evidence="3" id="KW-1185">Reference proteome</keyword>